<keyword evidence="2" id="KW-1185">Reference proteome</keyword>
<comment type="caution">
    <text evidence="1">The sequence shown here is derived from an EMBL/GenBank/DDBJ whole genome shotgun (WGS) entry which is preliminary data.</text>
</comment>
<dbReference type="AlphaFoldDB" id="A0A0C1UCD8"/>
<dbReference type="RefSeq" id="WP_039635600.1">
    <property type="nucleotide sequence ID" value="NZ_AYSO01000020.1"/>
</dbReference>
<organism evidence="1 2">
    <name type="scientific">Clostridium argentinense CDC 2741</name>
    <dbReference type="NCBI Taxonomy" id="1418104"/>
    <lineage>
        <taxon>Bacteria</taxon>
        <taxon>Bacillati</taxon>
        <taxon>Bacillota</taxon>
        <taxon>Clostridia</taxon>
        <taxon>Eubacteriales</taxon>
        <taxon>Clostridiaceae</taxon>
        <taxon>Clostridium</taxon>
    </lineage>
</organism>
<dbReference type="EMBL" id="AYSO01000020">
    <property type="protein sequence ID" value="KIE45210.1"/>
    <property type="molecule type" value="Genomic_DNA"/>
</dbReference>
<gene>
    <name evidence="1" type="ORF">U732_14</name>
</gene>
<evidence type="ECO:0000313" key="2">
    <source>
        <dbReference type="Proteomes" id="UP000031366"/>
    </source>
</evidence>
<sequence>MNLNFKIEEECGYFFGTINDVAYLNVTPHQIRFCNDQDNILELPLSGLLVNATPKEEILKTEHGIEFTKTIFSKDYEMEENLNKIVLKIKESTEVKTVIVVGSIIAAQAYPEQVMALIPCRGYERVAPAEKRMRLDKFTTFSNQ</sequence>
<reference evidence="1 2" key="1">
    <citation type="journal article" date="2015" name="Infect. Genet. Evol.">
        <title>Genomic sequences of six botulinum neurotoxin-producing strains representing three clostridial species illustrate the mobility and diversity of botulinum neurotoxin genes.</title>
        <authorList>
            <person name="Smith T.J."/>
            <person name="Hill K.K."/>
            <person name="Xie G."/>
            <person name="Foley B.T."/>
            <person name="Williamson C.H."/>
            <person name="Foster J.T."/>
            <person name="Johnson S.L."/>
            <person name="Chertkov O."/>
            <person name="Teshima H."/>
            <person name="Gibbons H.S."/>
            <person name="Johnsky L.A."/>
            <person name="Karavis M.A."/>
            <person name="Smith L.A."/>
        </authorList>
    </citation>
    <scope>NUCLEOTIDE SEQUENCE [LARGE SCALE GENOMIC DNA]</scope>
    <source>
        <strain evidence="1 2">CDC 2741</strain>
    </source>
</reference>
<proteinExistence type="predicted"/>
<name>A0A0C1UCD8_9CLOT</name>
<evidence type="ECO:0000313" key="1">
    <source>
        <dbReference type="EMBL" id="KIE45210.1"/>
    </source>
</evidence>
<dbReference type="OrthoDB" id="2088071at2"/>
<accession>A0A0C1UCD8</accession>
<protein>
    <submittedName>
        <fullName evidence="1">Uncharacterized protein</fullName>
    </submittedName>
</protein>
<dbReference type="Proteomes" id="UP000031366">
    <property type="component" value="Unassembled WGS sequence"/>
</dbReference>